<dbReference type="PROSITE" id="PS50178">
    <property type="entry name" value="ZF_FYVE"/>
    <property type="match status" value="1"/>
</dbReference>
<keyword evidence="4" id="KW-0479">Metal-binding</keyword>
<feature type="compositionally biased region" description="Low complexity" evidence="9">
    <location>
        <begin position="880"/>
        <end position="892"/>
    </location>
</feature>
<comment type="subcellular location">
    <subcellularLocation>
        <location evidence="1">Cytoplasm</location>
        <location evidence="1">Cytoskeleton</location>
    </subcellularLocation>
</comment>
<dbReference type="Pfam" id="PF01363">
    <property type="entry name" value="FYVE"/>
    <property type="match status" value="1"/>
</dbReference>
<sequence>MALVTTASQPVPSPTAAWSTEEPRLRSFNVAPTPGSHANMSLSTGKWDAGRSTSAGQVSKTTALEPKAARPTSPLKPTETTLMTLPPAPLPASVPTPAVESPTKRTRILQEILTTERTYVEGLLLVDRLMYTPLHRASRSGGTAAPTSGGPPPPTLSTKRVADIFANFSDILNVNREFLAQLEARFRPDPTHSALLNTDLCIGDVFLSVAPFFKMYSVYIRNFHRALTLLRTTVETSAGFRAFIRTVNAQPELKSLTIDSYLMLPIQRLPRYRLLLADLARHTPDSHPDHPLVTRALQVIEEVAQFVNDMIRQHEMYTAMVAIQKCLHGFQDNLLVPGRRLIKRGPVRKICRKNHQPREFFLFTDVLIYASPALLENTFNFHRKFPLEECRVIDVPDTPKAALKNVFQIYSREKSFGVYTETARAKQEWVKVLHRAIADHITARKTLRIDHNSSARRAQSMYITTQCHVASGACATTADHASTPGSPLSVSHLTMSPSSEISDTATLTGIDAAVAPPSLHLTPAPSAPAASPTSPRVVENYNAPVWVPDEQAVRCLICYEEFNLFRRKHHCRACGHVVCHYCSTKTIVIPGSWEAEDKEARACDQCVALLFGKEHLNDSKQQQHQLQRRSSTASASSSNPGSARNSLFGSSVAYFGRTRASRSSSSATAAPSLFGLVANPFMASTPDLTSSSSARSSIAAGALHSLVRCESHNSDNDRRRWSSSATPGTPQRHPHRISIGHPSSAAGPLPLPPSSALPSASNSSSVVSSPTSPKVLVDYGFSAATTRRMSFMSWTYGLPRSALSSVSLTSSQEDSVFSVEAASVASTRLPDDGRPSTRPSSVVMCPSSPLGSAVQSDAVRTASPDPRSRSLVPSNPLPLLPVVTTVATSPSRGGLPPLASSTSEPSTGTVSTAVSSLAGSRPTRAKPPSLPLSPSRRAHRVYSSHRASTSAIVLSDLSSPFYVAPLSPKAPPSTCQQDYFVSASSLASSSPLMPAGPPVGRRTSRSATVVVHSHTDLDHGTKVEARPVFPSAQLRDQMRHSSARKPASRSSFSVMGSSSGSTDGGLVSDVAVATRCHLCRQDFTVFRWRNTCSRCHAAVCADCLTKRSSPCLTVSATTVGVDSGTERISPEPALDSPSPLAKQLPDGALDEGSTRQHQMATIEPAQLATAAQLTDLTQYLPSPSLPSVTSTLAAAKAMPAKQMPMSPPPSQLLLLPSPTDSTASDPGLSLLSPVNQFFKCDTLATMSTPLANRVRPPLESRPPTVRYSCPPDNAPSVAHGMPDQTPRPPTHTAAASRRNLTVGHSALPTTTQPTSLCRPPRANLGSGSRRFSGALLSTPANVGKLCDACVLGLDPRHIQVNPEGNGWFYKLAT</sequence>
<gene>
    <name evidence="14" type="ORF">IWQ60_010531</name>
</gene>
<comment type="caution">
    <text evidence="14">The sequence shown here is derived from an EMBL/GenBank/DDBJ whole genome shotgun (WGS) entry which is preliminary data.</text>
</comment>
<evidence type="ECO:0000313" key="14">
    <source>
        <dbReference type="EMBL" id="KAJ1910675.1"/>
    </source>
</evidence>
<dbReference type="PROSITE" id="PS50089">
    <property type="entry name" value="ZF_RING_2"/>
    <property type="match status" value="1"/>
</dbReference>
<dbReference type="PROSITE" id="PS50010">
    <property type="entry name" value="DH_2"/>
    <property type="match status" value="1"/>
</dbReference>
<dbReference type="CDD" id="cd00065">
    <property type="entry name" value="FYVE_like_SF"/>
    <property type="match status" value="1"/>
</dbReference>
<evidence type="ECO:0000256" key="7">
    <source>
        <dbReference type="ARBA" id="ARBA00023212"/>
    </source>
</evidence>
<organism evidence="14 15">
    <name type="scientific">Tieghemiomyces parasiticus</name>
    <dbReference type="NCBI Taxonomy" id="78921"/>
    <lineage>
        <taxon>Eukaryota</taxon>
        <taxon>Fungi</taxon>
        <taxon>Fungi incertae sedis</taxon>
        <taxon>Zoopagomycota</taxon>
        <taxon>Kickxellomycotina</taxon>
        <taxon>Dimargaritomycetes</taxon>
        <taxon>Dimargaritales</taxon>
        <taxon>Dimargaritaceae</taxon>
        <taxon>Tieghemiomyces</taxon>
    </lineage>
</organism>
<dbReference type="PANTHER" id="PTHR12673:SF159">
    <property type="entry name" value="LD03170P"/>
    <property type="match status" value="1"/>
</dbReference>
<keyword evidence="3" id="KW-0344">Guanine-nucleotide releasing factor</keyword>
<dbReference type="InterPro" id="IPR051092">
    <property type="entry name" value="FYVE_RhoGEF_PH"/>
</dbReference>
<dbReference type="InterPro" id="IPR017455">
    <property type="entry name" value="Znf_FYVE-rel"/>
</dbReference>
<dbReference type="InterPro" id="IPR011993">
    <property type="entry name" value="PH-like_dom_sf"/>
</dbReference>
<dbReference type="Pfam" id="PF00621">
    <property type="entry name" value="RhoGEF"/>
    <property type="match status" value="1"/>
</dbReference>
<keyword evidence="2" id="KW-0963">Cytoplasm</keyword>
<dbReference type="Proteomes" id="UP001150569">
    <property type="component" value="Unassembled WGS sequence"/>
</dbReference>
<protein>
    <submittedName>
        <fullName evidence="14">Uncharacterized protein</fullName>
    </submittedName>
</protein>
<evidence type="ECO:0000256" key="3">
    <source>
        <dbReference type="ARBA" id="ARBA00022658"/>
    </source>
</evidence>
<feature type="domain" description="PH" evidence="10">
    <location>
        <begin position="340"/>
        <end position="438"/>
    </location>
</feature>
<evidence type="ECO:0000256" key="8">
    <source>
        <dbReference type="PROSITE-ProRule" id="PRU00175"/>
    </source>
</evidence>
<feature type="compositionally biased region" description="Polar residues" evidence="9">
    <location>
        <begin position="1"/>
        <end position="10"/>
    </location>
</feature>
<dbReference type="PANTHER" id="PTHR12673">
    <property type="entry name" value="FACIOGENITAL DYSPLASIA PROTEIN"/>
    <property type="match status" value="1"/>
</dbReference>
<evidence type="ECO:0000256" key="9">
    <source>
        <dbReference type="SAM" id="MobiDB-lite"/>
    </source>
</evidence>
<dbReference type="InterPro" id="IPR011011">
    <property type="entry name" value="Znf_FYVE_PHD"/>
</dbReference>
<feature type="region of interest" description="Disordered" evidence="9">
    <location>
        <begin position="619"/>
        <end position="644"/>
    </location>
</feature>
<keyword evidence="5 8" id="KW-0863">Zinc-finger</keyword>
<dbReference type="GO" id="GO:0005856">
    <property type="term" value="C:cytoskeleton"/>
    <property type="evidence" value="ECO:0007669"/>
    <property type="project" value="UniProtKB-SubCell"/>
</dbReference>
<dbReference type="SMART" id="SM00325">
    <property type="entry name" value="RhoGEF"/>
    <property type="match status" value="1"/>
</dbReference>
<dbReference type="OrthoDB" id="660555at2759"/>
<dbReference type="InterPro" id="IPR001841">
    <property type="entry name" value="Znf_RING"/>
</dbReference>
<dbReference type="InterPro" id="IPR035899">
    <property type="entry name" value="DBL_dom_sf"/>
</dbReference>
<keyword evidence="15" id="KW-1185">Reference proteome</keyword>
<feature type="region of interest" description="Disordered" evidence="9">
    <location>
        <begin position="1271"/>
        <end position="1294"/>
    </location>
</feature>
<dbReference type="InterPro" id="IPR001849">
    <property type="entry name" value="PH_domain"/>
</dbReference>
<dbReference type="EMBL" id="JANBPT010001019">
    <property type="protein sequence ID" value="KAJ1910675.1"/>
    <property type="molecule type" value="Genomic_DNA"/>
</dbReference>
<dbReference type="SUPFAM" id="SSF48065">
    <property type="entry name" value="DBL homology domain (DH-domain)"/>
    <property type="match status" value="1"/>
</dbReference>
<dbReference type="Pfam" id="PF00169">
    <property type="entry name" value="PH"/>
    <property type="match status" value="1"/>
</dbReference>
<dbReference type="CDD" id="cd00160">
    <property type="entry name" value="RhoGEF"/>
    <property type="match status" value="1"/>
</dbReference>
<feature type="region of interest" description="Disordered" evidence="9">
    <location>
        <begin position="710"/>
        <end position="771"/>
    </location>
</feature>
<dbReference type="InterPro" id="IPR000219">
    <property type="entry name" value="DH_dom"/>
</dbReference>
<dbReference type="GO" id="GO:0005737">
    <property type="term" value="C:cytoplasm"/>
    <property type="evidence" value="ECO:0007669"/>
    <property type="project" value="TreeGrafter"/>
</dbReference>
<proteinExistence type="predicted"/>
<accession>A0A9W7ZJI8</accession>
<evidence type="ECO:0000259" key="12">
    <source>
        <dbReference type="PROSITE" id="PS50089"/>
    </source>
</evidence>
<keyword evidence="6" id="KW-0862">Zinc</keyword>
<feature type="compositionally biased region" description="Low complexity" evidence="9">
    <location>
        <begin position="628"/>
        <end position="644"/>
    </location>
</feature>
<feature type="compositionally biased region" description="Low complexity" evidence="9">
    <location>
        <begin position="756"/>
        <end position="771"/>
    </location>
</feature>
<evidence type="ECO:0000313" key="15">
    <source>
        <dbReference type="Proteomes" id="UP001150569"/>
    </source>
</evidence>
<feature type="region of interest" description="Disordered" evidence="9">
    <location>
        <begin position="827"/>
        <end position="936"/>
    </location>
</feature>
<dbReference type="SUPFAM" id="SSF57903">
    <property type="entry name" value="FYVE/PHD zinc finger"/>
    <property type="match status" value="2"/>
</dbReference>
<dbReference type="SUPFAM" id="SSF50729">
    <property type="entry name" value="PH domain-like"/>
    <property type="match status" value="1"/>
</dbReference>
<dbReference type="PROSITE" id="PS50003">
    <property type="entry name" value="PH_DOMAIN"/>
    <property type="match status" value="1"/>
</dbReference>
<feature type="domain" description="DH" evidence="11">
    <location>
        <begin position="104"/>
        <end position="310"/>
    </location>
</feature>
<dbReference type="InterPro" id="IPR013083">
    <property type="entry name" value="Znf_RING/FYVE/PHD"/>
</dbReference>
<keyword evidence="7" id="KW-0206">Cytoskeleton</keyword>
<feature type="compositionally biased region" description="Polar residues" evidence="9">
    <location>
        <begin position="51"/>
        <end position="62"/>
    </location>
</feature>
<dbReference type="Gene3D" id="1.20.900.10">
    <property type="entry name" value="Dbl homology (DH) domain"/>
    <property type="match status" value="1"/>
</dbReference>
<evidence type="ECO:0000256" key="4">
    <source>
        <dbReference type="ARBA" id="ARBA00022723"/>
    </source>
</evidence>
<dbReference type="Gene3D" id="3.30.40.10">
    <property type="entry name" value="Zinc/RING finger domain, C3HC4 (zinc finger)"/>
    <property type="match status" value="2"/>
</dbReference>
<evidence type="ECO:0000256" key="2">
    <source>
        <dbReference type="ARBA" id="ARBA00022490"/>
    </source>
</evidence>
<name>A0A9W7ZJI8_9FUNG</name>
<evidence type="ECO:0000256" key="1">
    <source>
        <dbReference type="ARBA" id="ARBA00004245"/>
    </source>
</evidence>
<evidence type="ECO:0000256" key="5">
    <source>
        <dbReference type="ARBA" id="ARBA00022771"/>
    </source>
</evidence>
<dbReference type="GO" id="GO:0005085">
    <property type="term" value="F:guanyl-nucleotide exchange factor activity"/>
    <property type="evidence" value="ECO:0007669"/>
    <property type="project" value="UniProtKB-KW"/>
</dbReference>
<feature type="compositionally biased region" description="Low complexity" evidence="9">
    <location>
        <begin position="75"/>
        <end position="85"/>
    </location>
</feature>
<dbReference type="InterPro" id="IPR000306">
    <property type="entry name" value="Znf_FYVE"/>
</dbReference>
<feature type="compositionally biased region" description="Low complexity" evidence="9">
    <location>
        <begin position="1048"/>
        <end position="1064"/>
    </location>
</feature>
<feature type="region of interest" description="Disordered" evidence="9">
    <location>
        <begin position="1"/>
        <end position="102"/>
    </location>
</feature>
<dbReference type="Gene3D" id="2.30.29.30">
    <property type="entry name" value="Pleckstrin-homology domain (PH domain)/Phosphotyrosine-binding domain (PTB)"/>
    <property type="match status" value="1"/>
</dbReference>
<evidence type="ECO:0000259" key="11">
    <source>
        <dbReference type="PROSITE" id="PS50010"/>
    </source>
</evidence>
<dbReference type="SMART" id="SM00064">
    <property type="entry name" value="FYVE"/>
    <property type="match status" value="1"/>
</dbReference>
<dbReference type="SMART" id="SM00233">
    <property type="entry name" value="PH"/>
    <property type="match status" value="1"/>
</dbReference>
<feature type="domain" description="RING-type" evidence="12">
    <location>
        <begin position="555"/>
        <end position="606"/>
    </location>
</feature>
<evidence type="ECO:0000256" key="6">
    <source>
        <dbReference type="ARBA" id="ARBA00022833"/>
    </source>
</evidence>
<feature type="compositionally biased region" description="Polar residues" evidence="9">
    <location>
        <begin position="899"/>
        <end position="918"/>
    </location>
</feature>
<feature type="domain" description="FYVE-type" evidence="13">
    <location>
        <begin position="549"/>
        <end position="611"/>
    </location>
</feature>
<evidence type="ECO:0000259" key="13">
    <source>
        <dbReference type="PROSITE" id="PS50178"/>
    </source>
</evidence>
<feature type="region of interest" description="Disordered" evidence="9">
    <location>
        <begin position="1123"/>
        <end position="1142"/>
    </location>
</feature>
<evidence type="ECO:0000259" key="10">
    <source>
        <dbReference type="PROSITE" id="PS50003"/>
    </source>
</evidence>
<feature type="compositionally biased region" description="Basic and acidic residues" evidence="9">
    <location>
        <begin position="710"/>
        <end position="720"/>
    </location>
</feature>
<reference evidence="14" key="1">
    <citation type="submission" date="2022-07" db="EMBL/GenBank/DDBJ databases">
        <title>Phylogenomic reconstructions and comparative analyses of Kickxellomycotina fungi.</title>
        <authorList>
            <person name="Reynolds N.K."/>
            <person name="Stajich J.E."/>
            <person name="Barry K."/>
            <person name="Grigoriev I.V."/>
            <person name="Crous P."/>
            <person name="Smith M.E."/>
        </authorList>
    </citation>
    <scope>NUCLEOTIDE SEQUENCE</scope>
    <source>
        <strain evidence="14">RSA 861</strain>
    </source>
</reference>
<dbReference type="GO" id="GO:0008270">
    <property type="term" value="F:zinc ion binding"/>
    <property type="evidence" value="ECO:0007669"/>
    <property type="project" value="UniProtKB-KW"/>
</dbReference>
<feature type="region of interest" description="Disordered" evidence="9">
    <location>
        <begin position="1033"/>
        <end position="1064"/>
    </location>
</feature>